<sequence length="43" mass="4784">MDLVSVVEKAVWNAVHSFEDLGVKYKEGFNAPHKSIALLLTIL</sequence>
<accession>A0A8B3RYL2</accession>
<reference evidence="2" key="1">
    <citation type="submission" date="2019-01" db="EMBL/GenBank/DDBJ databases">
        <title>Anaerobic oxidation of ethane by archaea from a marine hydrocarbon seep.</title>
        <authorList>
            <person name="Musat F."/>
        </authorList>
    </citation>
    <scope>NUCLEOTIDE SEQUENCE [LARGE SCALE GENOMIC DNA]</scope>
</reference>
<protein>
    <submittedName>
        <fullName evidence="1">Uncharacterized protein</fullName>
    </submittedName>
</protein>
<dbReference type="EMBL" id="RPGO01000035">
    <property type="protein sequence ID" value="RZB28767.1"/>
    <property type="molecule type" value="Genomic_DNA"/>
</dbReference>
<evidence type="ECO:0000313" key="2">
    <source>
        <dbReference type="Proteomes" id="UP000291831"/>
    </source>
</evidence>
<evidence type="ECO:0000313" key="1">
    <source>
        <dbReference type="EMBL" id="RZB28767.1"/>
    </source>
</evidence>
<gene>
    <name evidence="1" type="ORF">AEth_01769</name>
</gene>
<organism evidence="1 2">
    <name type="scientific">Candidatus Argoarchaeum ethanivorans</name>
    <dbReference type="NCBI Taxonomy" id="2608793"/>
    <lineage>
        <taxon>Archaea</taxon>
        <taxon>Methanobacteriati</taxon>
        <taxon>Methanobacteriota</taxon>
        <taxon>Stenosarchaea group</taxon>
        <taxon>Methanomicrobia</taxon>
        <taxon>Methanosarcinales</taxon>
        <taxon>Methanosarcinales incertae sedis</taxon>
        <taxon>GOM Arc I cluster</taxon>
        <taxon>Candidatus Argoarchaeum</taxon>
    </lineage>
</organism>
<dbReference type="AlphaFoldDB" id="A0A8B3RYL2"/>
<name>A0A8B3RYL2_9EURY</name>
<dbReference type="Proteomes" id="UP000291831">
    <property type="component" value="Unassembled WGS sequence"/>
</dbReference>
<proteinExistence type="predicted"/>
<comment type="caution">
    <text evidence="1">The sequence shown here is derived from an EMBL/GenBank/DDBJ whole genome shotgun (WGS) entry which is preliminary data.</text>
</comment>